<evidence type="ECO:0000256" key="2">
    <source>
        <dbReference type="SAM" id="Phobius"/>
    </source>
</evidence>
<accession>A0ABD5XS97</accession>
<keyword evidence="2" id="KW-1133">Transmembrane helix</keyword>
<dbReference type="AlphaFoldDB" id="A0ABD5XS97"/>
<organism evidence="3 4">
    <name type="scientific">Halobaculum litoreum</name>
    <dbReference type="NCBI Taxonomy" id="3031998"/>
    <lineage>
        <taxon>Archaea</taxon>
        <taxon>Methanobacteriati</taxon>
        <taxon>Methanobacteriota</taxon>
        <taxon>Stenosarchaea group</taxon>
        <taxon>Halobacteria</taxon>
        <taxon>Halobacteriales</taxon>
        <taxon>Haloferacaceae</taxon>
        <taxon>Halobaculum</taxon>
    </lineage>
</organism>
<evidence type="ECO:0000256" key="1">
    <source>
        <dbReference type="SAM" id="MobiDB-lite"/>
    </source>
</evidence>
<feature type="region of interest" description="Disordered" evidence="1">
    <location>
        <begin position="101"/>
        <end position="141"/>
    </location>
</feature>
<keyword evidence="4" id="KW-1185">Reference proteome</keyword>
<evidence type="ECO:0000313" key="4">
    <source>
        <dbReference type="Proteomes" id="UP001596368"/>
    </source>
</evidence>
<feature type="compositionally biased region" description="Gly residues" evidence="1">
    <location>
        <begin position="104"/>
        <end position="119"/>
    </location>
</feature>
<dbReference type="InterPro" id="IPR055968">
    <property type="entry name" value="DUF7546"/>
</dbReference>
<evidence type="ECO:0000313" key="3">
    <source>
        <dbReference type="EMBL" id="MFC7137461.1"/>
    </source>
</evidence>
<reference evidence="3 4" key="1">
    <citation type="journal article" date="2019" name="Int. J. Syst. Evol. Microbiol.">
        <title>The Global Catalogue of Microorganisms (GCM) 10K type strain sequencing project: providing services to taxonomists for standard genome sequencing and annotation.</title>
        <authorList>
            <consortium name="The Broad Institute Genomics Platform"/>
            <consortium name="The Broad Institute Genome Sequencing Center for Infectious Disease"/>
            <person name="Wu L."/>
            <person name="Ma J."/>
        </authorList>
    </citation>
    <scope>NUCLEOTIDE SEQUENCE [LARGE SCALE GENOMIC DNA]</scope>
    <source>
        <strain evidence="3 4">DT92</strain>
    </source>
</reference>
<feature type="transmembrane region" description="Helical" evidence="2">
    <location>
        <begin position="78"/>
        <end position="96"/>
    </location>
</feature>
<proteinExistence type="predicted"/>
<comment type="caution">
    <text evidence="3">The sequence shown here is derived from an EMBL/GenBank/DDBJ whole genome shotgun (WGS) entry which is preliminary data.</text>
</comment>
<name>A0ABD5XS97_9EURY</name>
<protein>
    <submittedName>
        <fullName evidence="3">Uncharacterized protein</fullName>
    </submittedName>
</protein>
<keyword evidence="2" id="KW-0472">Membrane</keyword>
<dbReference type="Proteomes" id="UP001596368">
    <property type="component" value="Unassembled WGS sequence"/>
</dbReference>
<gene>
    <name evidence="3" type="ORF">ACFQRB_15550</name>
</gene>
<dbReference type="Pfam" id="PF24412">
    <property type="entry name" value="DUF7546"/>
    <property type="match status" value="1"/>
</dbReference>
<keyword evidence="2" id="KW-0812">Transmembrane</keyword>
<feature type="transmembrane region" description="Helical" evidence="2">
    <location>
        <begin position="47"/>
        <end position="66"/>
    </location>
</feature>
<feature type="transmembrane region" description="Helical" evidence="2">
    <location>
        <begin position="20"/>
        <end position="38"/>
    </location>
</feature>
<sequence length="222" mass="23782">MSVRTFSVGRFDVSARELQVAALVVNLELLAVLAYFALTNARLSSPLFTLYGLTWVNLALVVFARYRPPAADAQTRRRAAAVAGGYALLLSVFGGGRRRAARHGAGGDGGDAPAGVGAGGRRERGRRRGGPHAREAARLRGAGVPAVRDGRRRDERGGRRAARAVLLCLLLAADPRRRGDRGRRRRGFVVAAVGGIGYGPSTLVFCVTVALLWWRPGFDLLR</sequence>
<dbReference type="EMBL" id="JBHSZG010000001">
    <property type="protein sequence ID" value="MFC7137461.1"/>
    <property type="molecule type" value="Genomic_DNA"/>
</dbReference>
<feature type="transmembrane region" description="Helical" evidence="2">
    <location>
        <begin position="187"/>
        <end position="214"/>
    </location>
</feature>